<evidence type="ECO:0000256" key="1">
    <source>
        <dbReference type="SAM" id="MobiDB-lite"/>
    </source>
</evidence>
<comment type="caution">
    <text evidence="2">The sequence shown here is derived from an EMBL/GenBank/DDBJ whole genome shotgun (WGS) entry which is preliminary data.</text>
</comment>
<evidence type="ECO:0000313" key="3">
    <source>
        <dbReference type="Proteomes" id="UP000607653"/>
    </source>
</evidence>
<dbReference type="AlphaFoldDB" id="A0A822YJ33"/>
<keyword evidence="3" id="KW-1185">Reference proteome</keyword>
<feature type="compositionally biased region" description="Basic residues" evidence="1">
    <location>
        <begin position="10"/>
        <end position="20"/>
    </location>
</feature>
<accession>A0A822YJ33</accession>
<gene>
    <name evidence="2" type="ORF">HUJ06_010373</name>
</gene>
<reference evidence="2 3" key="1">
    <citation type="journal article" date="2020" name="Mol. Biol. Evol.">
        <title>Distinct Expression and Methylation Patterns for Genes with Different Fates following a Single Whole-Genome Duplication in Flowering Plants.</title>
        <authorList>
            <person name="Shi T."/>
            <person name="Rahmani R.S."/>
            <person name="Gugger P.F."/>
            <person name="Wang M."/>
            <person name="Li H."/>
            <person name="Zhang Y."/>
            <person name="Li Z."/>
            <person name="Wang Q."/>
            <person name="Van de Peer Y."/>
            <person name="Marchal K."/>
            <person name="Chen J."/>
        </authorList>
    </citation>
    <scope>NUCLEOTIDE SEQUENCE [LARGE SCALE GENOMIC DNA]</scope>
    <source>
        <tissue evidence="2">Leaf</tissue>
    </source>
</reference>
<dbReference type="EMBL" id="DUZY01000003">
    <property type="protein sequence ID" value="DAD31521.1"/>
    <property type="molecule type" value="Genomic_DNA"/>
</dbReference>
<name>A0A822YJ33_NELNU</name>
<proteinExistence type="predicted"/>
<organism evidence="2 3">
    <name type="scientific">Nelumbo nucifera</name>
    <name type="common">Sacred lotus</name>
    <dbReference type="NCBI Taxonomy" id="4432"/>
    <lineage>
        <taxon>Eukaryota</taxon>
        <taxon>Viridiplantae</taxon>
        <taxon>Streptophyta</taxon>
        <taxon>Embryophyta</taxon>
        <taxon>Tracheophyta</taxon>
        <taxon>Spermatophyta</taxon>
        <taxon>Magnoliopsida</taxon>
        <taxon>Proteales</taxon>
        <taxon>Nelumbonaceae</taxon>
        <taxon>Nelumbo</taxon>
    </lineage>
</organism>
<dbReference type="Proteomes" id="UP000607653">
    <property type="component" value="Unassembled WGS sequence"/>
</dbReference>
<evidence type="ECO:0000313" key="2">
    <source>
        <dbReference type="EMBL" id="DAD31521.1"/>
    </source>
</evidence>
<feature type="region of interest" description="Disordered" evidence="1">
    <location>
        <begin position="1"/>
        <end position="20"/>
    </location>
</feature>
<sequence length="53" mass="5918">MSQANESKVHRPHLSTKLKKAVGKHEKILLISSAFSSPLQDPIFTSSNKDQRT</sequence>
<protein>
    <submittedName>
        <fullName evidence="2">Uncharacterized protein</fullName>
    </submittedName>
</protein>